<keyword evidence="2" id="KW-0201">Cytochrome c-type biogenesis</keyword>
<dbReference type="Gene3D" id="3.40.30.10">
    <property type="entry name" value="Glutaredoxin"/>
    <property type="match status" value="1"/>
</dbReference>
<proteinExistence type="predicted"/>
<gene>
    <name evidence="6" type="ORF">F2S36_01485</name>
</gene>
<dbReference type="GO" id="GO:0030313">
    <property type="term" value="C:cell envelope"/>
    <property type="evidence" value="ECO:0007669"/>
    <property type="project" value="UniProtKB-SubCell"/>
</dbReference>
<dbReference type="SUPFAM" id="SSF52833">
    <property type="entry name" value="Thioredoxin-like"/>
    <property type="match status" value="1"/>
</dbReference>
<keyword evidence="4" id="KW-0676">Redox-active center</keyword>
<organism evidence="6 7">
    <name type="scientific">Alistipes onderdonkii</name>
    <dbReference type="NCBI Taxonomy" id="328813"/>
    <lineage>
        <taxon>Bacteria</taxon>
        <taxon>Pseudomonadati</taxon>
        <taxon>Bacteroidota</taxon>
        <taxon>Bacteroidia</taxon>
        <taxon>Bacteroidales</taxon>
        <taxon>Rikenellaceae</taxon>
        <taxon>Alistipes</taxon>
    </lineage>
</organism>
<dbReference type="PROSITE" id="PS00194">
    <property type="entry name" value="THIOREDOXIN_1"/>
    <property type="match status" value="1"/>
</dbReference>
<comment type="caution">
    <text evidence="6">The sequence shown here is derived from an EMBL/GenBank/DDBJ whole genome shotgun (WGS) entry which is preliminary data.</text>
</comment>
<dbReference type="InterPro" id="IPR025380">
    <property type="entry name" value="DUF4369"/>
</dbReference>
<evidence type="ECO:0000256" key="2">
    <source>
        <dbReference type="ARBA" id="ARBA00022748"/>
    </source>
</evidence>
<dbReference type="EMBL" id="VVUY01000001">
    <property type="protein sequence ID" value="KAA2564429.1"/>
    <property type="molecule type" value="Genomic_DNA"/>
</dbReference>
<dbReference type="PANTHER" id="PTHR42852:SF6">
    <property type="entry name" value="THIOL:DISULFIDE INTERCHANGE PROTEIN DSBE"/>
    <property type="match status" value="1"/>
</dbReference>
<dbReference type="PROSITE" id="PS51257">
    <property type="entry name" value="PROKAR_LIPOPROTEIN"/>
    <property type="match status" value="1"/>
</dbReference>
<keyword evidence="3" id="KW-1015">Disulfide bond</keyword>
<dbReference type="InterPro" id="IPR013766">
    <property type="entry name" value="Thioredoxin_domain"/>
</dbReference>
<dbReference type="CDD" id="cd02966">
    <property type="entry name" value="TlpA_like_family"/>
    <property type="match status" value="1"/>
</dbReference>
<accession>A0A9P4DQG9</accession>
<dbReference type="InterPro" id="IPR036249">
    <property type="entry name" value="Thioredoxin-like_sf"/>
</dbReference>
<evidence type="ECO:0000256" key="3">
    <source>
        <dbReference type="ARBA" id="ARBA00023157"/>
    </source>
</evidence>
<comment type="subcellular location">
    <subcellularLocation>
        <location evidence="1">Cell envelope</location>
    </subcellularLocation>
</comment>
<evidence type="ECO:0000259" key="5">
    <source>
        <dbReference type="PROSITE" id="PS51352"/>
    </source>
</evidence>
<evidence type="ECO:0000256" key="4">
    <source>
        <dbReference type="ARBA" id="ARBA00023284"/>
    </source>
</evidence>
<dbReference type="Pfam" id="PF00578">
    <property type="entry name" value="AhpC-TSA"/>
    <property type="match status" value="1"/>
</dbReference>
<dbReference type="InterPro" id="IPR017937">
    <property type="entry name" value="Thioredoxin_CS"/>
</dbReference>
<evidence type="ECO:0000313" key="6">
    <source>
        <dbReference type="EMBL" id="KAA2564429.1"/>
    </source>
</evidence>
<dbReference type="Pfam" id="PF14289">
    <property type="entry name" value="DUF4369"/>
    <property type="match status" value="1"/>
</dbReference>
<reference evidence="6 7" key="1">
    <citation type="journal article" date="2019" name="Nat. Med.">
        <title>A library of human gut bacterial isolates paired with longitudinal multiomics data enables mechanistic microbiome research.</title>
        <authorList>
            <person name="Poyet M."/>
            <person name="Groussin M."/>
            <person name="Gibbons S.M."/>
            <person name="Avila-Pacheco J."/>
            <person name="Jiang X."/>
            <person name="Kearney S.M."/>
            <person name="Perrotta A.R."/>
            <person name="Berdy B."/>
            <person name="Zhao S."/>
            <person name="Lieberman T.D."/>
            <person name="Swanson P.K."/>
            <person name="Smith M."/>
            <person name="Roesemann S."/>
            <person name="Alexander J.E."/>
            <person name="Rich S.A."/>
            <person name="Livny J."/>
            <person name="Vlamakis H."/>
            <person name="Clish C."/>
            <person name="Bullock K."/>
            <person name="Deik A."/>
            <person name="Scott J."/>
            <person name="Pierce K.A."/>
            <person name="Xavier R.J."/>
            <person name="Alm E.J."/>
        </authorList>
    </citation>
    <scope>NUCLEOTIDE SEQUENCE [LARGE SCALE GENOMIC DNA]</scope>
    <source>
        <strain evidence="6 7">BIOML-A204</strain>
    </source>
</reference>
<dbReference type="PROSITE" id="PS51352">
    <property type="entry name" value="THIOREDOXIN_2"/>
    <property type="match status" value="1"/>
</dbReference>
<sequence>MKKTLLFASAAVLLCGCGTGSKYVVEGHIAGLEGTVYMFEGDSLIDSAVVEGGKFRFEGPADITARRTVTDSREGEVQRFGTMFFPEPGTVSIEDTPDAPAGSTRVTGTPANDASTAFWASAMALMDEYHREGTSDERRREIEDELGGLPRKTADANRDNAFGIMALEGMAPTLSGQELLDRIAEFSPGMQKSRELSALRTVAAQRLKTDIGQPYMNIMQGDADGQIVTLTSVIDNPANKYTLVDFWASWCGPCMEEVPHLKQAYDKFHGQGLEIYGVSLDNDNDKWLGAIREHGMGWVQVSDLNGFDNLAAKDYAVQSIPSNFLIDAQGRIVAKNLRGEDLCSKVAELLAE</sequence>
<feature type="domain" description="Thioredoxin" evidence="5">
    <location>
        <begin position="209"/>
        <end position="352"/>
    </location>
</feature>
<evidence type="ECO:0000313" key="7">
    <source>
        <dbReference type="Proteomes" id="UP000323119"/>
    </source>
</evidence>
<evidence type="ECO:0000256" key="1">
    <source>
        <dbReference type="ARBA" id="ARBA00004196"/>
    </source>
</evidence>
<dbReference type="InterPro" id="IPR000866">
    <property type="entry name" value="AhpC/TSA"/>
</dbReference>
<dbReference type="GO" id="GO:0017004">
    <property type="term" value="P:cytochrome complex assembly"/>
    <property type="evidence" value="ECO:0007669"/>
    <property type="project" value="UniProtKB-KW"/>
</dbReference>
<name>A0A9P4DQG9_9BACT</name>
<dbReference type="InterPro" id="IPR050553">
    <property type="entry name" value="Thioredoxin_ResA/DsbE_sf"/>
</dbReference>
<dbReference type="PANTHER" id="PTHR42852">
    <property type="entry name" value="THIOL:DISULFIDE INTERCHANGE PROTEIN DSBE"/>
    <property type="match status" value="1"/>
</dbReference>
<protein>
    <submittedName>
        <fullName evidence="6">AhpC/TSA family protein</fullName>
    </submittedName>
</protein>
<dbReference type="AlphaFoldDB" id="A0A9P4DQG9"/>
<dbReference type="Proteomes" id="UP000323119">
    <property type="component" value="Unassembled WGS sequence"/>
</dbReference>